<protein>
    <submittedName>
        <fullName evidence="1">Uncharacterized protein</fullName>
    </submittedName>
</protein>
<evidence type="ECO:0000313" key="1">
    <source>
        <dbReference type="EMBL" id="PUA37102.1"/>
    </source>
</evidence>
<reference evidence="1 2" key="1">
    <citation type="submission" date="2018-03" db="EMBL/GenBank/DDBJ databases">
        <title>Genome sequence of Paenibacillus elgii strain AC13 an antimicrobial compound producing bacteria.</title>
        <authorList>
            <person name="Kurokawa A.S."/>
            <person name="Araujo J.F."/>
            <person name="Costa R.A."/>
            <person name="Ortega D.B."/>
            <person name="Pires A.S."/>
            <person name="Pappas G.J.Jr."/>
            <person name="Franco O.L."/>
            <person name="Barreto C."/>
            <person name="Magalhaes B.S."/>
            <person name="Kruger R.H."/>
        </authorList>
    </citation>
    <scope>NUCLEOTIDE SEQUENCE [LARGE SCALE GENOMIC DNA]</scope>
    <source>
        <strain evidence="1 2">AC13</strain>
    </source>
</reference>
<comment type="caution">
    <text evidence="1">The sequence shown here is derived from an EMBL/GenBank/DDBJ whole genome shotgun (WGS) entry which is preliminary data.</text>
</comment>
<gene>
    <name evidence="1" type="ORF">C8Z91_21890</name>
</gene>
<evidence type="ECO:0000313" key="2">
    <source>
        <dbReference type="Proteomes" id="UP000244184"/>
    </source>
</evidence>
<proteinExistence type="predicted"/>
<sequence length="82" mass="9610">MEMTELTLRDRLDAEERELMQQIETYEACTMAVLSMTGEQRMSIHKLAVEDIVSILHRITLDLQTELLYVRLEKALCQSPKR</sequence>
<dbReference type="RefSeq" id="WP_108533178.1">
    <property type="nucleotide sequence ID" value="NZ_PYHP01000062.1"/>
</dbReference>
<accession>A0A2T6FYX2</accession>
<dbReference type="AlphaFoldDB" id="A0A2T6FYX2"/>
<name>A0A2T6FYX2_9BACL</name>
<organism evidence="1 2">
    <name type="scientific">Paenibacillus elgii</name>
    <dbReference type="NCBI Taxonomy" id="189691"/>
    <lineage>
        <taxon>Bacteria</taxon>
        <taxon>Bacillati</taxon>
        <taxon>Bacillota</taxon>
        <taxon>Bacilli</taxon>
        <taxon>Bacillales</taxon>
        <taxon>Paenibacillaceae</taxon>
        <taxon>Paenibacillus</taxon>
    </lineage>
</organism>
<dbReference type="EMBL" id="PYHP01000062">
    <property type="protein sequence ID" value="PUA37102.1"/>
    <property type="molecule type" value="Genomic_DNA"/>
</dbReference>
<dbReference type="Proteomes" id="UP000244184">
    <property type="component" value="Unassembled WGS sequence"/>
</dbReference>